<proteinExistence type="inferred from homology"/>
<comment type="caution">
    <text evidence="14">The sequence shown here is derived from an EMBL/GenBank/DDBJ whole genome shotgun (WGS) entry which is preliminary data.</text>
</comment>
<keyword evidence="4" id="KW-0997">Cell inner membrane</keyword>
<dbReference type="NCBIfam" id="TIGR02193">
    <property type="entry name" value="heptsyl_trn_I"/>
    <property type="match status" value="1"/>
</dbReference>
<dbReference type="PANTHER" id="PTHR30160:SF19">
    <property type="entry name" value="LIPOPOLYSACCHARIDE HEPTOSYLTRANSFERASE 1"/>
    <property type="match status" value="1"/>
</dbReference>
<dbReference type="InterPro" id="IPR051199">
    <property type="entry name" value="LPS_LOS_Heptosyltrfase"/>
</dbReference>
<dbReference type="CDD" id="cd03789">
    <property type="entry name" value="GT9_LPS_heptosyltransferase"/>
    <property type="match status" value="1"/>
</dbReference>
<accession>A0ABR5HP59</accession>
<evidence type="ECO:0000256" key="1">
    <source>
        <dbReference type="ARBA" id="ARBA00004515"/>
    </source>
</evidence>
<comment type="catalytic activity">
    <reaction evidence="13">
        <text>an alpha-Kdo-(2-&gt;4)-alpha-Kdo-(2-&gt;6)-lipid A + ADP-L-glycero-beta-D-manno-heptose = an L-alpha-D-Hep-(1-&gt;5)-[alpha-Kdo-(2-&gt;4)]-alpha-Kdo-(2-&gt;6)-lipid A + ADP + H(+)</text>
        <dbReference type="Rhea" id="RHEA:74067"/>
        <dbReference type="ChEBI" id="CHEBI:15378"/>
        <dbReference type="ChEBI" id="CHEBI:61506"/>
        <dbReference type="ChEBI" id="CHEBI:176431"/>
        <dbReference type="ChEBI" id="CHEBI:193068"/>
        <dbReference type="ChEBI" id="CHEBI:456216"/>
        <dbReference type="EC" id="2.4.99.23"/>
    </reaction>
</comment>
<organism evidence="14 15">
    <name type="scientific">Candidatus Burkholderia pumila</name>
    <dbReference type="NCBI Taxonomy" id="1090375"/>
    <lineage>
        <taxon>Bacteria</taxon>
        <taxon>Pseudomonadati</taxon>
        <taxon>Pseudomonadota</taxon>
        <taxon>Betaproteobacteria</taxon>
        <taxon>Burkholderiales</taxon>
        <taxon>Burkholderiaceae</taxon>
        <taxon>Burkholderia</taxon>
    </lineage>
</organism>
<evidence type="ECO:0000256" key="3">
    <source>
        <dbReference type="ARBA" id="ARBA00022475"/>
    </source>
</evidence>
<evidence type="ECO:0000256" key="6">
    <source>
        <dbReference type="ARBA" id="ARBA00022679"/>
    </source>
</evidence>
<comment type="pathway">
    <text evidence="2">Bacterial outer membrane biogenesis; LPS core biosynthesis.</text>
</comment>
<dbReference type="EC" id="2.4.99.23" evidence="10"/>
<dbReference type="InterPro" id="IPR002201">
    <property type="entry name" value="Glyco_trans_9"/>
</dbReference>
<dbReference type="Gene3D" id="3.40.50.2000">
    <property type="entry name" value="Glycogen Phosphorylase B"/>
    <property type="match status" value="2"/>
</dbReference>
<evidence type="ECO:0000256" key="9">
    <source>
        <dbReference type="ARBA" id="ARBA00043995"/>
    </source>
</evidence>
<evidence type="ECO:0000256" key="2">
    <source>
        <dbReference type="ARBA" id="ARBA00004713"/>
    </source>
</evidence>
<comment type="subcellular location">
    <subcellularLocation>
        <location evidence="1">Cell inner membrane</location>
        <topology evidence="1">Peripheral membrane protein</topology>
        <orientation evidence="1">Cytoplasmic side</orientation>
    </subcellularLocation>
</comment>
<evidence type="ECO:0000256" key="10">
    <source>
        <dbReference type="ARBA" id="ARBA00044041"/>
    </source>
</evidence>
<evidence type="ECO:0000256" key="12">
    <source>
        <dbReference type="ARBA" id="ARBA00044330"/>
    </source>
</evidence>
<dbReference type="Pfam" id="PF01075">
    <property type="entry name" value="Glyco_transf_9"/>
    <property type="match status" value="1"/>
</dbReference>
<keyword evidence="3" id="KW-1003">Cell membrane</keyword>
<keyword evidence="8" id="KW-0472">Membrane</keyword>
<keyword evidence="7" id="KW-0448">Lipopolysaccharide biosynthesis</keyword>
<reference evidence="14 15" key="1">
    <citation type="submission" date="2015-06" db="EMBL/GenBank/DDBJ databases">
        <title>Comparative genomics of Burkholderia leaf nodule symbionts.</title>
        <authorList>
            <person name="Carlier A."/>
            <person name="Eberl L."/>
            <person name="Pinto-Carbo M."/>
        </authorList>
    </citation>
    <scope>NUCLEOTIDE SEQUENCE [LARGE SCALE GENOMIC DNA]</scope>
    <source>
        <strain evidence="14 15">UZHbot3</strain>
    </source>
</reference>
<keyword evidence="15" id="KW-1185">Reference proteome</keyword>
<dbReference type="InterPro" id="IPR011908">
    <property type="entry name" value="LipoPS_heptosylTferase-I"/>
</dbReference>
<evidence type="ECO:0000256" key="5">
    <source>
        <dbReference type="ARBA" id="ARBA00022676"/>
    </source>
</evidence>
<dbReference type="PANTHER" id="PTHR30160">
    <property type="entry name" value="TETRAACYLDISACCHARIDE 4'-KINASE-RELATED"/>
    <property type="match status" value="1"/>
</dbReference>
<dbReference type="SUPFAM" id="SSF53756">
    <property type="entry name" value="UDP-Glycosyltransferase/glycogen phosphorylase"/>
    <property type="match status" value="1"/>
</dbReference>
<evidence type="ECO:0000313" key="14">
    <source>
        <dbReference type="EMBL" id="KMQ81180.1"/>
    </source>
</evidence>
<evidence type="ECO:0000256" key="11">
    <source>
        <dbReference type="ARBA" id="ARBA00044190"/>
    </source>
</evidence>
<comment type="similarity">
    <text evidence="9">Belongs to the glycosyltransferase 9 family.</text>
</comment>
<dbReference type="EMBL" id="LELG01000005">
    <property type="protein sequence ID" value="KMQ81180.1"/>
    <property type="molecule type" value="Genomic_DNA"/>
</dbReference>
<gene>
    <name evidence="14" type="ORF">BPMI_01708c</name>
</gene>
<dbReference type="Proteomes" id="UP000242951">
    <property type="component" value="Unassembled WGS sequence"/>
</dbReference>
<evidence type="ECO:0000256" key="8">
    <source>
        <dbReference type="ARBA" id="ARBA00023136"/>
    </source>
</evidence>
<evidence type="ECO:0000256" key="7">
    <source>
        <dbReference type="ARBA" id="ARBA00022985"/>
    </source>
</evidence>
<keyword evidence="5" id="KW-0328">Glycosyltransferase</keyword>
<keyword evidence="6" id="KW-0808">Transferase</keyword>
<evidence type="ECO:0000313" key="15">
    <source>
        <dbReference type="Proteomes" id="UP000242951"/>
    </source>
</evidence>
<name>A0ABR5HP59_9BURK</name>
<evidence type="ECO:0000256" key="4">
    <source>
        <dbReference type="ARBA" id="ARBA00022519"/>
    </source>
</evidence>
<sequence length="361" mass="39497">MHVCHAAHEGITDGRTDRSTKASLMKRILIVKVTSLGDIVETLPVVADLRRAFLSAKIDWAADAAFADIISWNAGVDRVLSAPLRKFKKAPNWNDLKEIASSIGELRAEKYDVILDIHGVYKSAIIAFIARGKKRYGYQNKDLGERGAAFAYNRRFDPRPHTNAWSGMRVSVADALGYQPDEMPDYDIRLPTLDHPLLIPQGKPIAMLFHATSADVKKWPKEYWANVARWLMARGYAIALPWGTEREQGEAQAIAALVPGALVLPKLSVLECAHWIEASELVVGTDTGLVHLAHALRRRTVMLFAATSRDHFGVSALGRSVSVGDHGTAPDVSQVLVAIEGVMAPPSSDGSSRALNDAIVR</sequence>
<evidence type="ECO:0000256" key="13">
    <source>
        <dbReference type="ARBA" id="ARBA00049201"/>
    </source>
</evidence>
<protein>
    <recommendedName>
        <fullName evidence="11">Lipopolysaccharide heptosyltransferase 1</fullName>
        <ecNumber evidence="10">2.4.99.23</ecNumber>
    </recommendedName>
    <alternativeName>
        <fullName evidence="12">ADP-heptose:lipopolysaccharide heptosyltransferase I</fullName>
    </alternativeName>
</protein>